<evidence type="ECO:0008006" key="3">
    <source>
        <dbReference type="Google" id="ProtNLM"/>
    </source>
</evidence>
<proteinExistence type="predicted"/>
<dbReference type="Pfam" id="PF24309">
    <property type="entry name" value="IMEF_Flp"/>
    <property type="match status" value="1"/>
</dbReference>
<dbReference type="GO" id="GO:0004322">
    <property type="term" value="F:ferroxidase activity"/>
    <property type="evidence" value="ECO:0007669"/>
    <property type="project" value="InterPro"/>
</dbReference>
<dbReference type="GO" id="GO:0140315">
    <property type="term" value="F:iron ion sequestering activity"/>
    <property type="evidence" value="ECO:0007669"/>
    <property type="project" value="InterPro"/>
</dbReference>
<accession>A0A223CXL2</accession>
<dbReference type="InterPro" id="IPR030909">
    <property type="entry name" value="IMEF_cargo"/>
</dbReference>
<evidence type="ECO:0000313" key="1">
    <source>
        <dbReference type="EMBL" id="ASS74032.1"/>
    </source>
</evidence>
<sequence length="105" mass="11915">MQEIEQILQMLERERGSIHTFIEHMGIIMNNTEDPLTKELLAHLVEEEEEHLSRLEQLLPLLSAADWQAGSTEAERVMSDAEHTGRQVGVRESGRTLSVGSMISY</sequence>
<evidence type="ECO:0000313" key="2">
    <source>
        <dbReference type="Proteomes" id="UP000214688"/>
    </source>
</evidence>
<dbReference type="SUPFAM" id="SSF47240">
    <property type="entry name" value="Ferritin-like"/>
    <property type="match status" value="1"/>
</dbReference>
<reference evidence="1 2" key="1">
    <citation type="journal article" date="2015" name="Int. J. Syst. Evol. Microbiol.">
        <title>Tumebacillus algifaecis sp. nov., isolated from decomposing algal scum.</title>
        <authorList>
            <person name="Wu Y.F."/>
            <person name="Zhang B."/>
            <person name="Xing P."/>
            <person name="Wu Q.L."/>
            <person name="Liu S.J."/>
        </authorList>
    </citation>
    <scope>NUCLEOTIDE SEQUENCE [LARGE SCALE GENOMIC DNA]</scope>
    <source>
        <strain evidence="1 2">THMBR28</strain>
    </source>
</reference>
<dbReference type="GO" id="GO:0140737">
    <property type="term" value="C:encapsulin nanocompartment"/>
    <property type="evidence" value="ECO:0007669"/>
    <property type="project" value="InterPro"/>
</dbReference>
<protein>
    <recommendedName>
        <fullName evidence="3">Rubrerythrin diiron-binding domain-containing protein</fullName>
    </recommendedName>
</protein>
<name>A0A223CXL2_9BACL</name>
<dbReference type="Proteomes" id="UP000214688">
    <property type="component" value="Chromosome"/>
</dbReference>
<dbReference type="InterPro" id="IPR009078">
    <property type="entry name" value="Ferritin-like_SF"/>
</dbReference>
<gene>
    <name evidence="1" type="ORF">CIG75_02900</name>
</gene>
<dbReference type="EMBL" id="CP022657">
    <property type="protein sequence ID" value="ASS74032.1"/>
    <property type="molecule type" value="Genomic_DNA"/>
</dbReference>
<dbReference type="InterPro" id="IPR012347">
    <property type="entry name" value="Ferritin-like"/>
</dbReference>
<keyword evidence="2" id="KW-1185">Reference proteome</keyword>
<organism evidence="1 2">
    <name type="scientific">Tumebacillus algifaecis</name>
    <dbReference type="NCBI Taxonomy" id="1214604"/>
    <lineage>
        <taxon>Bacteria</taxon>
        <taxon>Bacillati</taxon>
        <taxon>Bacillota</taxon>
        <taxon>Bacilli</taxon>
        <taxon>Bacillales</taxon>
        <taxon>Alicyclobacillaceae</taxon>
        <taxon>Tumebacillus</taxon>
    </lineage>
</organism>
<dbReference type="AlphaFoldDB" id="A0A223CXL2"/>
<dbReference type="KEGG" id="tab:CIG75_02900"/>
<dbReference type="Gene3D" id="1.20.1260.10">
    <property type="match status" value="1"/>
</dbReference>
<dbReference type="RefSeq" id="WP_094235291.1">
    <property type="nucleotide sequence ID" value="NZ_CP022657.1"/>
</dbReference>